<feature type="non-terminal residue" evidence="6">
    <location>
        <position position="1"/>
    </location>
</feature>
<feature type="compositionally biased region" description="Polar residues" evidence="3">
    <location>
        <begin position="243"/>
        <end position="253"/>
    </location>
</feature>
<dbReference type="Gene3D" id="1.10.10.60">
    <property type="entry name" value="Homeodomain-like"/>
    <property type="match status" value="3"/>
</dbReference>
<dbReference type="PROSITE" id="PS51294">
    <property type="entry name" value="HTH_MYB"/>
    <property type="match status" value="2"/>
</dbReference>
<dbReference type="InterPro" id="IPR009057">
    <property type="entry name" value="Homeodomain-like_sf"/>
</dbReference>
<dbReference type="Proteomes" id="UP000886611">
    <property type="component" value="Unassembled WGS sequence"/>
</dbReference>
<evidence type="ECO:0000259" key="5">
    <source>
        <dbReference type="PROSITE" id="PS51294"/>
    </source>
</evidence>
<dbReference type="EMBL" id="JAATIS010007298">
    <property type="protein sequence ID" value="KAG2458413.1"/>
    <property type="molecule type" value="Genomic_DNA"/>
</dbReference>
<feature type="domain" description="HTH myb-type" evidence="5">
    <location>
        <begin position="82"/>
        <end position="154"/>
    </location>
</feature>
<keyword evidence="1" id="KW-0677">Repeat</keyword>
<protein>
    <submittedName>
        <fullName evidence="6">MYBA protein</fullName>
    </submittedName>
</protein>
<dbReference type="InterPro" id="IPR001005">
    <property type="entry name" value="SANT/Myb"/>
</dbReference>
<dbReference type="InterPro" id="IPR015395">
    <property type="entry name" value="C-myb_C"/>
</dbReference>
<dbReference type="InterPro" id="IPR012642">
    <property type="entry name" value="Tscrpt_reg_Wos2-domain"/>
</dbReference>
<dbReference type="Pfam" id="PF09316">
    <property type="entry name" value="Cmyb_C"/>
    <property type="match status" value="1"/>
</dbReference>
<dbReference type="SMART" id="SM00717">
    <property type="entry name" value="SANT"/>
    <property type="match status" value="2"/>
</dbReference>
<name>A0A8X8BI22_POLSE</name>
<evidence type="ECO:0000259" key="4">
    <source>
        <dbReference type="PROSITE" id="PS50090"/>
    </source>
</evidence>
<dbReference type="Pfam" id="PF07988">
    <property type="entry name" value="LMSTEN"/>
    <property type="match status" value="1"/>
</dbReference>
<dbReference type="InterPro" id="IPR050560">
    <property type="entry name" value="MYB_TF"/>
</dbReference>
<feature type="region of interest" description="Disordered" evidence="3">
    <location>
        <begin position="236"/>
        <end position="261"/>
    </location>
</feature>
<dbReference type="SUPFAM" id="SSF46689">
    <property type="entry name" value="Homeodomain-like"/>
    <property type="match status" value="2"/>
</dbReference>
<evidence type="ECO:0000256" key="2">
    <source>
        <dbReference type="ARBA" id="ARBA00023125"/>
    </source>
</evidence>
<dbReference type="PANTHER" id="PTHR45614:SF9">
    <property type="entry name" value="MYB-RELATED PROTEIN A"/>
    <property type="match status" value="1"/>
</dbReference>
<keyword evidence="2" id="KW-0238">DNA-binding</keyword>
<evidence type="ECO:0000313" key="7">
    <source>
        <dbReference type="Proteomes" id="UP000886611"/>
    </source>
</evidence>
<evidence type="ECO:0000313" key="6">
    <source>
        <dbReference type="EMBL" id="KAG2458413.1"/>
    </source>
</evidence>
<sequence>MVIAVCAANAPKQMKRPRPNIKPGLHMYSFLLLITLCDEMSHLIGARTVSVKSIHMNESEDEEEDLPYQDQNKKASDLNASKVVLNKGKWSREEDEKLKRLVELHGTEAWGLIAYHFPVIELVHKYGPKRWSVIAKHLQGRIGKQCRERWHNHLNPEVKKSSWTEEEDRIIYEAHKRLGNRWAEIAKLLPGRTDNSIKNHWNSTMRRKVEHEGYLQETCDSSCKSKFLIKQCSKRGYSDDSHTQNQFSMTFPSQPYDDDPDKEKRIKELELLLMSAENEVRRKRASCQQSSKLSSWSSSLHSDSCMTDNTLQKLPSPNVECCHTKENNNKASTQSASPSKFLAAEATAVLSSLQTIPEFAETLELIDSDPVTWSDVTSFSLSEEVSPAKQREDNFTLNREPTQATLDYQFDGSAISDISKNSSDTQGQLISLTSPIIAKFTTPPSILRRKRKEKCDASLSSEVKHTPAKSSPFSPSQFFNILGAENLNLENPSLTSTPVRGRKCLAATPLQKEMTPKNQKENTGVRTPKIRKCNLNSTPRTPTPFKNALAAQEKKYGPLKLEPQPLAYLEEDIREVLKEETGTDIFLRDDSEPPSRSWKHETGAPARRVRKSLVLDGCEKDELTVQLFSRDPVSKVKSSSENMLTSSMLMAPLFEKDECKLLSGSAQDETALRQNQNYSPPLKMGTSVRSNLKFETPIQINSEWEAVVYGKTEDQLIMTEQARKYLHAYNSGSTSRALVL</sequence>
<evidence type="ECO:0000256" key="3">
    <source>
        <dbReference type="SAM" id="MobiDB-lite"/>
    </source>
</evidence>
<comment type="caution">
    <text evidence="6">The sequence shown here is derived from an EMBL/GenBank/DDBJ whole genome shotgun (WGS) entry which is preliminary data.</text>
</comment>
<dbReference type="FunFam" id="1.10.10.60:FF:000042">
    <property type="entry name" value="Transcriptional activator Myb isoform A"/>
    <property type="match status" value="1"/>
</dbReference>
<dbReference type="CDD" id="cd00167">
    <property type="entry name" value="SANT"/>
    <property type="match status" value="2"/>
</dbReference>
<feature type="domain" description="HTH myb-type" evidence="5">
    <location>
        <begin position="155"/>
        <end position="209"/>
    </location>
</feature>
<dbReference type="AlphaFoldDB" id="A0A8X8BI22"/>
<feature type="domain" description="Myb-like" evidence="4">
    <location>
        <begin position="155"/>
        <end position="205"/>
    </location>
</feature>
<feature type="non-terminal residue" evidence="6">
    <location>
        <position position="740"/>
    </location>
</feature>
<feature type="domain" description="Myb-like" evidence="4">
    <location>
        <begin position="82"/>
        <end position="154"/>
    </location>
</feature>
<proteinExistence type="predicted"/>
<dbReference type="FunFam" id="1.10.10.60:FF:000010">
    <property type="entry name" value="Transcriptional activator Myb isoform A"/>
    <property type="match status" value="1"/>
</dbReference>
<dbReference type="GO" id="GO:0000978">
    <property type="term" value="F:RNA polymerase II cis-regulatory region sequence-specific DNA binding"/>
    <property type="evidence" value="ECO:0007669"/>
    <property type="project" value="TreeGrafter"/>
</dbReference>
<dbReference type="GO" id="GO:0000278">
    <property type="term" value="P:mitotic cell cycle"/>
    <property type="evidence" value="ECO:0007669"/>
    <property type="project" value="TreeGrafter"/>
</dbReference>
<dbReference type="GO" id="GO:0000981">
    <property type="term" value="F:DNA-binding transcription factor activity, RNA polymerase II-specific"/>
    <property type="evidence" value="ECO:0007669"/>
    <property type="project" value="TreeGrafter"/>
</dbReference>
<dbReference type="InterPro" id="IPR017930">
    <property type="entry name" value="Myb_dom"/>
</dbReference>
<accession>A0A8X8BI22</accession>
<dbReference type="GO" id="GO:0005634">
    <property type="term" value="C:nucleus"/>
    <property type="evidence" value="ECO:0007669"/>
    <property type="project" value="TreeGrafter"/>
</dbReference>
<dbReference type="Pfam" id="PF00249">
    <property type="entry name" value="Myb_DNA-binding"/>
    <property type="match status" value="3"/>
</dbReference>
<reference evidence="6 7" key="1">
    <citation type="journal article" date="2021" name="Cell">
        <title>Tracing the genetic footprints of vertebrate landing in non-teleost ray-finned fishes.</title>
        <authorList>
            <person name="Bi X."/>
            <person name="Wang K."/>
            <person name="Yang L."/>
            <person name="Pan H."/>
            <person name="Jiang H."/>
            <person name="Wei Q."/>
            <person name="Fang M."/>
            <person name="Yu H."/>
            <person name="Zhu C."/>
            <person name="Cai Y."/>
            <person name="He Y."/>
            <person name="Gan X."/>
            <person name="Zeng H."/>
            <person name="Yu D."/>
            <person name="Zhu Y."/>
            <person name="Jiang H."/>
            <person name="Qiu Q."/>
            <person name="Yang H."/>
            <person name="Zhang Y.E."/>
            <person name="Wang W."/>
            <person name="Zhu M."/>
            <person name="He S."/>
            <person name="Zhang G."/>
        </authorList>
    </citation>
    <scope>NUCLEOTIDE SEQUENCE [LARGE SCALE GENOMIC DNA]</scope>
    <source>
        <strain evidence="6">Bchr_013</strain>
    </source>
</reference>
<evidence type="ECO:0000256" key="1">
    <source>
        <dbReference type="ARBA" id="ARBA00022737"/>
    </source>
</evidence>
<organism evidence="6 7">
    <name type="scientific">Polypterus senegalus</name>
    <name type="common">Senegal bichir</name>
    <dbReference type="NCBI Taxonomy" id="55291"/>
    <lineage>
        <taxon>Eukaryota</taxon>
        <taxon>Metazoa</taxon>
        <taxon>Chordata</taxon>
        <taxon>Craniata</taxon>
        <taxon>Vertebrata</taxon>
        <taxon>Euteleostomi</taxon>
        <taxon>Actinopterygii</taxon>
        <taxon>Polypteriformes</taxon>
        <taxon>Polypteridae</taxon>
        <taxon>Polypterus</taxon>
    </lineage>
</organism>
<dbReference type="PANTHER" id="PTHR45614">
    <property type="entry name" value="MYB PROTEIN-RELATED"/>
    <property type="match status" value="1"/>
</dbReference>
<dbReference type="GO" id="GO:0045944">
    <property type="term" value="P:positive regulation of transcription by RNA polymerase II"/>
    <property type="evidence" value="ECO:0007669"/>
    <property type="project" value="TreeGrafter"/>
</dbReference>
<keyword evidence="7" id="KW-1185">Reference proteome</keyword>
<gene>
    <name evidence="6" type="primary">Mybl1</name>
    <name evidence="6" type="ORF">GTO96_0017849</name>
</gene>
<dbReference type="PROSITE" id="PS50090">
    <property type="entry name" value="MYB_LIKE"/>
    <property type="match status" value="2"/>
</dbReference>